<dbReference type="InterPro" id="IPR019734">
    <property type="entry name" value="TPR_rpt"/>
</dbReference>
<evidence type="ECO:0000313" key="4">
    <source>
        <dbReference type="Proteomes" id="UP001596003"/>
    </source>
</evidence>
<keyword evidence="1" id="KW-0175">Coiled coil</keyword>
<keyword evidence="2" id="KW-1133">Transmembrane helix</keyword>
<name>A0ABV8ZJL9_9FLAO</name>
<evidence type="ECO:0000256" key="2">
    <source>
        <dbReference type="SAM" id="Phobius"/>
    </source>
</evidence>
<proteinExistence type="predicted"/>
<comment type="caution">
    <text evidence="3">The sequence shown here is derived from an EMBL/GenBank/DDBJ whole genome shotgun (WGS) entry which is preliminary data.</text>
</comment>
<reference evidence="4" key="1">
    <citation type="journal article" date="2019" name="Int. J. Syst. Evol. Microbiol.">
        <title>The Global Catalogue of Microorganisms (GCM) 10K type strain sequencing project: providing services to taxonomists for standard genome sequencing and annotation.</title>
        <authorList>
            <consortium name="The Broad Institute Genomics Platform"/>
            <consortium name="The Broad Institute Genome Sequencing Center for Infectious Disease"/>
            <person name="Wu L."/>
            <person name="Ma J."/>
        </authorList>
    </citation>
    <scope>NUCLEOTIDE SEQUENCE [LARGE SCALE GENOMIC DNA]</scope>
    <source>
        <strain evidence="4">NBRC 103627</strain>
    </source>
</reference>
<protein>
    <recommendedName>
        <fullName evidence="5">ATP-binding protein</fullName>
    </recommendedName>
</protein>
<dbReference type="Proteomes" id="UP001596003">
    <property type="component" value="Unassembled WGS sequence"/>
</dbReference>
<dbReference type="SUPFAM" id="SSF48452">
    <property type="entry name" value="TPR-like"/>
    <property type="match status" value="1"/>
</dbReference>
<dbReference type="InterPro" id="IPR036890">
    <property type="entry name" value="HATPase_C_sf"/>
</dbReference>
<keyword evidence="2" id="KW-0812">Transmembrane</keyword>
<gene>
    <name evidence="3" type="ORF">ACFO3N_21500</name>
</gene>
<dbReference type="SMART" id="SM00028">
    <property type="entry name" value="TPR"/>
    <property type="match status" value="4"/>
</dbReference>
<dbReference type="EMBL" id="JBHSFY010000016">
    <property type="protein sequence ID" value="MFC4479666.1"/>
    <property type="molecule type" value="Genomic_DNA"/>
</dbReference>
<feature type="transmembrane region" description="Helical" evidence="2">
    <location>
        <begin position="361"/>
        <end position="383"/>
    </location>
</feature>
<dbReference type="Pfam" id="PF13176">
    <property type="entry name" value="TPR_7"/>
    <property type="match status" value="1"/>
</dbReference>
<accession>A0ABV8ZJL9</accession>
<evidence type="ECO:0008006" key="5">
    <source>
        <dbReference type="Google" id="ProtNLM"/>
    </source>
</evidence>
<dbReference type="Gene3D" id="3.30.565.10">
    <property type="entry name" value="Histidine kinase-like ATPase, C-terminal domain"/>
    <property type="match status" value="1"/>
</dbReference>
<organism evidence="3 4">
    <name type="scientific">Flavobacterium chungangensis</name>
    <dbReference type="NCBI Taxonomy" id="2708132"/>
    <lineage>
        <taxon>Bacteria</taxon>
        <taxon>Pseudomonadati</taxon>
        <taxon>Bacteroidota</taxon>
        <taxon>Flavobacteriia</taxon>
        <taxon>Flavobacteriales</taxon>
        <taxon>Flavobacteriaceae</taxon>
        <taxon>Flavobacterium</taxon>
    </lineage>
</organism>
<feature type="coiled-coil region" evidence="1">
    <location>
        <begin position="330"/>
        <end position="359"/>
    </location>
</feature>
<evidence type="ECO:0000313" key="3">
    <source>
        <dbReference type="EMBL" id="MFC4479666.1"/>
    </source>
</evidence>
<dbReference type="InterPro" id="IPR011990">
    <property type="entry name" value="TPR-like_helical_dom_sf"/>
</dbReference>
<dbReference type="Gene3D" id="1.25.40.10">
    <property type="entry name" value="Tetratricopeptide repeat domain"/>
    <property type="match status" value="2"/>
</dbReference>
<evidence type="ECO:0000256" key="1">
    <source>
        <dbReference type="SAM" id="Coils"/>
    </source>
</evidence>
<dbReference type="RefSeq" id="WP_379800932.1">
    <property type="nucleotide sequence ID" value="NZ_JBHSFY010000016.1"/>
</dbReference>
<keyword evidence="2" id="KW-0472">Membrane</keyword>
<keyword evidence="4" id="KW-1185">Reference proteome</keyword>
<sequence>MKISAFVPILVSVIFLLVIPTSCEKEIPAIIKRTDNTAEIKRLTLIADHDFDQNEYLKAYKNYLTIIHLSDPEKNRIDYVDALISIALIQLYEGNYLESEATATKVLPQLKYLKKPRFAWETYKIISENYSATNDYDNALIYAKKAYNLHASPRRKANALANIALVYMYQGDYKKAIKIYTQLTTAGYYGNKKKTNSLKDYEALDYAVMRNNIGISYANLNDSRALPYYQEALKIRLKLNDRQNLPDSYSNLSDYYLSSNPALAKKYAKTAYKHACVVNTYKQKKYALETLIRTSTGNDIKKYSKIYINFRDSINKIRLTQKNQFANIKYNFTKDKEENLELKIQRAEHKLEIQRQKNRSFISYIALSITIFIFVFLVFYLTLKGKREKNDAVFKNEIRISDKLENDLEKDIDETLSFARNNNLENVSNKEQFLNYLSRIYSKMRSISRENSTIQTNENYSNGLKEMISEYSTSNLNIIINGLNTFSWSKIDRVKKIIVYRVIQEIFDSMKTLNNASLVSLTFKKEEKNIIIMYADNGTNITLKKTILEKRLQNVENRIKTIKGTLNFDPYSENGFKVNFKFPI</sequence>